<keyword evidence="1" id="KW-0472">Membrane</keyword>
<protein>
    <recommendedName>
        <fullName evidence="4">DoxX family protein</fullName>
    </recommendedName>
</protein>
<keyword evidence="1" id="KW-1133">Transmembrane helix</keyword>
<dbReference type="EMBL" id="JACHIO010000019">
    <property type="protein sequence ID" value="MBB5065726.1"/>
    <property type="molecule type" value="Genomic_DNA"/>
</dbReference>
<sequence>MADLVDKETPRQRSPKYLEWLRYISAYLILTYGTRKLIGGGQFASGQALGSRPIGSLSGFELTWFYYAYSHAYGSILGLTQILGGVLLLFRKSALLGAALLTPVMANILLINIFFHIALGAEIAAFFLLISMMMLLWQEREALILLFWRSQPIETQMQSRVQKIAAAIVVLLVLVNVVVFAKYAVR</sequence>
<evidence type="ECO:0008006" key="4">
    <source>
        <dbReference type="Google" id="ProtNLM"/>
    </source>
</evidence>
<dbReference type="AlphaFoldDB" id="A0A7W7ZUY4"/>
<dbReference type="Proteomes" id="UP000584867">
    <property type="component" value="Unassembled WGS sequence"/>
</dbReference>
<accession>A0A7W7ZUY4</accession>
<evidence type="ECO:0000313" key="2">
    <source>
        <dbReference type="EMBL" id="MBB5065726.1"/>
    </source>
</evidence>
<feature type="transmembrane region" description="Helical" evidence="1">
    <location>
        <begin position="64"/>
        <end position="88"/>
    </location>
</feature>
<comment type="caution">
    <text evidence="2">The sequence shown here is derived from an EMBL/GenBank/DDBJ whole genome shotgun (WGS) entry which is preliminary data.</text>
</comment>
<reference evidence="2 3" key="1">
    <citation type="submission" date="2020-08" db="EMBL/GenBank/DDBJ databases">
        <title>Genomic Encyclopedia of Type Strains, Phase IV (KMG-V): Genome sequencing to study the core and pangenomes of soil and plant-associated prokaryotes.</title>
        <authorList>
            <person name="Whitman W."/>
        </authorList>
    </citation>
    <scope>NUCLEOTIDE SEQUENCE [LARGE SCALE GENOMIC DNA]</scope>
    <source>
        <strain evidence="2 3">X5P3</strain>
    </source>
</reference>
<organism evidence="2 3">
    <name type="scientific">Granulicella mallensis</name>
    <dbReference type="NCBI Taxonomy" id="940614"/>
    <lineage>
        <taxon>Bacteria</taxon>
        <taxon>Pseudomonadati</taxon>
        <taxon>Acidobacteriota</taxon>
        <taxon>Terriglobia</taxon>
        <taxon>Terriglobales</taxon>
        <taxon>Acidobacteriaceae</taxon>
        <taxon>Granulicella</taxon>
    </lineage>
</organism>
<proteinExistence type="predicted"/>
<evidence type="ECO:0000313" key="3">
    <source>
        <dbReference type="Proteomes" id="UP000584867"/>
    </source>
</evidence>
<feature type="transmembrane region" description="Helical" evidence="1">
    <location>
        <begin position="164"/>
        <end position="185"/>
    </location>
</feature>
<gene>
    <name evidence="2" type="ORF">HDF15_004096</name>
</gene>
<dbReference type="RefSeq" id="WP_184258670.1">
    <property type="nucleotide sequence ID" value="NZ_JACHIO010000019.1"/>
</dbReference>
<name>A0A7W7ZUY4_9BACT</name>
<evidence type="ECO:0000256" key="1">
    <source>
        <dbReference type="SAM" id="Phobius"/>
    </source>
</evidence>
<keyword evidence="1" id="KW-0812">Transmembrane</keyword>